<dbReference type="EMBL" id="JACIBY010000009">
    <property type="protein sequence ID" value="MBB3840082.1"/>
    <property type="molecule type" value="Genomic_DNA"/>
</dbReference>
<dbReference type="NCBIfam" id="NF008607">
    <property type="entry name" value="PRK11579.1"/>
    <property type="match status" value="1"/>
</dbReference>
<dbReference type="RefSeq" id="WP_183976832.1">
    <property type="nucleotide sequence ID" value="NZ_JACIBY010000009.1"/>
</dbReference>
<dbReference type="InterPro" id="IPR036291">
    <property type="entry name" value="NAD(P)-bd_dom_sf"/>
</dbReference>
<dbReference type="PANTHER" id="PTHR43708">
    <property type="entry name" value="CONSERVED EXPRESSED OXIDOREDUCTASE (EUROFUNG)"/>
    <property type="match status" value="1"/>
</dbReference>
<dbReference type="AlphaFoldDB" id="A0A7W5ZMD8"/>
<protein>
    <submittedName>
        <fullName evidence="5">Putative dehydrogenase</fullName>
    </submittedName>
</protein>
<sequence>MNSPLDPVVNVGLIGFGLSGRYFHAPFLATNPHFKLSKVVTRNTTSVHDFDPTIAVVGSAEALLADSEIDLVFICTPNDLHFPYAKAALEAGKHVVIEKPFTNTTAEADILIALAAEKGLTITAYQNRRWDSDFLTIQALLRENKLGDIVEYEAHFDRFRPEVAKGTWKEVASAGAGNLYNLGPHLIDQALVLFGTPKSVTATIKTIRPDGETDDYFDIQMNYADKRVILKASLMVFQNDLRYIIHGNKGSFFKSGLDVQEETLRKNALPNTDDWGSEPEKLWGTLYTEAGAEIIPSQAGHYAPFYENVYQAIVNKVPLEVTPQQARNTTRVMELALESSQSGKTISFE</sequence>
<comment type="similarity">
    <text evidence="1">Belongs to the Gfo/Idh/MocA family.</text>
</comment>
<name>A0A7W5ZMD8_9BACT</name>
<dbReference type="Proteomes" id="UP000541352">
    <property type="component" value="Unassembled WGS sequence"/>
</dbReference>
<accession>A0A7W5ZMD8</accession>
<dbReference type="GO" id="GO:0016491">
    <property type="term" value="F:oxidoreductase activity"/>
    <property type="evidence" value="ECO:0007669"/>
    <property type="project" value="UniProtKB-KW"/>
</dbReference>
<dbReference type="SUPFAM" id="SSF51735">
    <property type="entry name" value="NAD(P)-binding Rossmann-fold domains"/>
    <property type="match status" value="1"/>
</dbReference>
<dbReference type="InterPro" id="IPR000683">
    <property type="entry name" value="Gfo/Idh/MocA-like_OxRdtase_N"/>
</dbReference>
<dbReference type="PANTHER" id="PTHR43708:SF5">
    <property type="entry name" value="CONSERVED EXPRESSED OXIDOREDUCTASE (EUROFUNG)-RELATED"/>
    <property type="match status" value="1"/>
</dbReference>
<comment type="caution">
    <text evidence="5">The sequence shown here is derived from an EMBL/GenBank/DDBJ whole genome shotgun (WGS) entry which is preliminary data.</text>
</comment>
<dbReference type="Gene3D" id="3.30.360.10">
    <property type="entry name" value="Dihydrodipicolinate Reductase, domain 2"/>
    <property type="match status" value="1"/>
</dbReference>
<dbReference type="InterPro" id="IPR004104">
    <property type="entry name" value="Gfo/Idh/MocA-like_OxRdtase_C"/>
</dbReference>
<gene>
    <name evidence="5" type="ORF">FHS57_004095</name>
</gene>
<dbReference type="GO" id="GO:0000166">
    <property type="term" value="F:nucleotide binding"/>
    <property type="evidence" value="ECO:0007669"/>
    <property type="project" value="InterPro"/>
</dbReference>
<feature type="domain" description="Gfo/Idh/MocA-like oxidoreductase C-terminal" evidence="4">
    <location>
        <begin position="140"/>
        <end position="347"/>
    </location>
</feature>
<reference evidence="5 6" key="1">
    <citation type="submission" date="2020-08" db="EMBL/GenBank/DDBJ databases">
        <title>Genomic Encyclopedia of Type Strains, Phase IV (KMG-IV): sequencing the most valuable type-strain genomes for metagenomic binning, comparative biology and taxonomic classification.</title>
        <authorList>
            <person name="Goeker M."/>
        </authorList>
    </citation>
    <scope>NUCLEOTIDE SEQUENCE [LARGE SCALE GENOMIC DNA]</scope>
    <source>
        <strain evidence="5 6">DSM 17976</strain>
    </source>
</reference>
<keyword evidence="2" id="KW-0560">Oxidoreductase</keyword>
<evidence type="ECO:0000259" key="3">
    <source>
        <dbReference type="Pfam" id="PF01408"/>
    </source>
</evidence>
<proteinExistence type="inferred from homology"/>
<evidence type="ECO:0000313" key="5">
    <source>
        <dbReference type="EMBL" id="MBB3840082.1"/>
    </source>
</evidence>
<evidence type="ECO:0000256" key="1">
    <source>
        <dbReference type="ARBA" id="ARBA00010928"/>
    </source>
</evidence>
<dbReference type="InterPro" id="IPR051317">
    <property type="entry name" value="Gfo/Idh/MocA_oxidoreduct"/>
</dbReference>
<dbReference type="Pfam" id="PF01408">
    <property type="entry name" value="GFO_IDH_MocA"/>
    <property type="match status" value="1"/>
</dbReference>
<evidence type="ECO:0000313" key="6">
    <source>
        <dbReference type="Proteomes" id="UP000541352"/>
    </source>
</evidence>
<evidence type="ECO:0000256" key="2">
    <source>
        <dbReference type="ARBA" id="ARBA00023002"/>
    </source>
</evidence>
<dbReference type="Gene3D" id="3.40.50.720">
    <property type="entry name" value="NAD(P)-binding Rossmann-like Domain"/>
    <property type="match status" value="1"/>
</dbReference>
<feature type="domain" description="Gfo/Idh/MocA-like oxidoreductase N-terminal" evidence="3">
    <location>
        <begin position="9"/>
        <end position="123"/>
    </location>
</feature>
<evidence type="ECO:0000259" key="4">
    <source>
        <dbReference type="Pfam" id="PF02894"/>
    </source>
</evidence>
<organism evidence="5 6">
    <name type="scientific">Runella defluvii</name>
    <dbReference type="NCBI Taxonomy" id="370973"/>
    <lineage>
        <taxon>Bacteria</taxon>
        <taxon>Pseudomonadati</taxon>
        <taxon>Bacteroidota</taxon>
        <taxon>Cytophagia</taxon>
        <taxon>Cytophagales</taxon>
        <taxon>Spirosomataceae</taxon>
        <taxon>Runella</taxon>
    </lineage>
</organism>
<keyword evidence="6" id="KW-1185">Reference proteome</keyword>
<dbReference type="Pfam" id="PF02894">
    <property type="entry name" value="GFO_IDH_MocA_C"/>
    <property type="match status" value="1"/>
</dbReference>